<feature type="transmembrane region" description="Helical" evidence="1">
    <location>
        <begin position="7"/>
        <end position="26"/>
    </location>
</feature>
<keyword evidence="1" id="KW-1133">Transmembrane helix</keyword>
<keyword evidence="1" id="KW-0472">Membrane</keyword>
<keyword evidence="1" id="KW-0812">Transmembrane</keyword>
<evidence type="ECO:0000256" key="1">
    <source>
        <dbReference type="SAM" id="Phobius"/>
    </source>
</evidence>
<evidence type="ECO:0000313" key="2">
    <source>
        <dbReference type="EMBL" id="MBM6499918.1"/>
    </source>
</evidence>
<feature type="transmembrane region" description="Helical" evidence="1">
    <location>
        <begin position="178"/>
        <end position="198"/>
    </location>
</feature>
<feature type="transmembrane region" description="Helical" evidence="1">
    <location>
        <begin position="38"/>
        <end position="58"/>
    </location>
</feature>
<proteinExistence type="predicted"/>
<dbReference type="RefSeq" id="WP_187656341.1">
    <property type="nucleotide sequence ID" value="NZ_JACSOD020000493.1"/>
</dbReference>
<feature type="transmembrane region" description="Helical" evidence="1">
    <location>
        <begin position="139"/>
        <end position="158"/>
    </location>
</feature>
<sequence>MTKKNFLVLGAFLGWFAVITQFILMINNRAASVPETIVRFFSFFTILTNLIVAVYYTIHWLQKPTSLLFRLQKPGILSAITLYIAVVGLVYQIVLRSIWSPVGIQKLVDELLHSIIPVFTLVYWFLYEKHNEASWKSIPSWLLYPLFYLAFILIRGSISNFYPYPFVNVTELGLQKVLINSSVLVFVFLSIAIGLVACSKLLTKKVPHI</sequence>
<dbReference type="EMBL" id="JACSOD020000493">
    <property type="protein sequence ID" value="MBM6499918.1"/>
    <property type="molecule type" value="Genomic_DNA"/>
</dbReference>
<gene>
    <name evidence="2" type="ORF">H9X54_011485</name>
</gene>
<dbReference type="Proteomes" id="UP000759529">
    <property type="component" value="Unassembled WGS sequence"/>
</dbReference>
<comment type="caution">
    <text evidence="2">The sequence shown here is derived from an EMBL/GenBank/DDBJ whole genome shotgun (WGS) entry which is preliminary data.</text>
</comment>
<reference evidence="2 3" key="1">
    <citation type="submission" date="2021-02" db="EMBL/GenBank/DDBJ databases">
        <authorList>
            <person name="Jung H.S."/>
            <person name="Chun B.H."/>
            <person name="Jeon C.O."/>
        </authorList>
    </citation>
    <scope>NUCLEOTIDE SEQUENCE [LARGE SCALE GENOMIC DNA]</scope>
    <source>
        <strain evidence="2 3">LMG 25203</strain>
    </source>
</reference>
<keyword evidence="3" id="KW-1185">Reference proteome</keyword>
<evidence type="ECO:0000313" key="3">
    <source>
        <dbReference type="Proteomes" id="UP000759529"/>
    </source>
</evidence>
<dbReference type="NCBIfam" id="NF038065">
    <property type="entry name" value="Pr6Pr"/>
    <property type="match status" value="1"/>
</dbReference>
<organism evidence="2 3">
    <name type="scientific">Flavobacterium macrobrachii</name>
    <dbReference type="NCBI Taxonomy" id="591204"/>
    <lineage>
        <taxon>Bacteria</taxon>
        <taxon>Pseudomonadati</taxon>
        <taxon>Bacteroidota</taxon>
        <taxon>Flavobacteriia</taxon>
        <taxon>Flavobacteriales</taxon>
        <taxon>Flavobacteriaceae</taxon>
        <taxon>Flavobacterium</taxon>
    </lineage>
</organism>
<accession>A0ABS2CY76</accession>
<protein>
    <submittedName>
        <fullName evidence="2">Pr6Pr family membrane protein</fullName>
    </submittedName>
</protein>
<feature type="transmembrane region" description="Helical" evidence="1">
    <location>
        <begin position="111"/>
        <end position="127"/>
    </location>
</feature>
<dbReference type="InterPro" id="IPR049713">
    <property type="entry name" value="Pr6Pr-like"/>
</dbReference>
<name>A0ABS2CY76_9FLAO</name>
<feature type="transmembrane region" description="Helical" evidence="1">
    <location>
        <begin position="79"/>
        <end position="99"/>
    </location>
</feature>